<dbReference type="eggNOG" id="KOG0001">
    <property type="taxonomic scope" value="Eukaryota"/>
</dbReference>
<accession>A0A096LZ75</accession>
<sequence length="93" mass="10532">MGYQIFVKTLTGKTLTINLGNTEEMQSVTVGQLKTKIFQKEGIPGKSDENQDQQRLIFDGKELEEDTKRLTEYGIQHESEIHLVLRVPGGEQP</sequence>
<dbReference type="SMART" id="SM00213">
    <property type="entry name" value="UBQ"/>
    <property type="match status" value="1"/>
</dbReference>
<evidence type="ECO:0000313" key="2">
    <source>
        <dbReference type="Ensembl" id="ENSPFOP00000024466.1"/>
    </source>
</evidence>
<name>A0A096LZ75_POEFO</name>
<reference evidence="2" key="2">
    <citation type="submission" date="2025-08" db="UniProtKB">
        <authorList>
            <consortium name="Ensembl"/>
        </authorList>
    </citation>
    <scope>IDENTIFICATION</scope>
</reference>
<keyword evidence="3" id="KW-1185">Reference proteome</keyword>
<evidence type="ECO:0000313" key="3">
    <source>
        <dbReference type="Proteomes" id="UP000028760"/>
    </source>
</evidence>
<feature type="domain" description="Ubiquitin-like" evidence="1">
    <location>
        <begin position="3"/>
        <end position="90"/>
    </location>
</feature>
<dbReference type="Pfam" id="PF00240">
    <property type="entry name" value="ubiquitin"/>
    <property type="match status" value="1"/>
</dbReference>
<dbReference type="SUPFAM" id="SSF54236">
    <property type="entry name" value="Ubiquitin-like"/>
    <property type="match status" value="1"/>
</dbReference>
<reference evidence="2" key="3">
    <citation type="submission" date="2025-09" db="UniProtKB">
        <authorList>
            <consortium name="Ensembl"/>
        </authorList>
    </citation>
    <scope>IDENTIFICATION</scope>
</reference>
<dbReference type="AlphaFoldDB" id="A0A096LZ75"/>
<dbReference type="EMBL" id="AYCK01025416">
    <property type="status" value="NOT_ANNOTATED_CDS"/>
    <property type="molecule type" value="Genomic_DNA"/>
</dbReference>
<dbReference type="Gene3D" id="3.10.20.90">
    <property type="entry name" value="Phosphatidylinositol 3-kinase Catalytic Subunit, Chain A, domain 1"/>
    <property type="match status" value="1"/>
</dbReference>
<protein>
    <recommendedName>
        <fullName evidence="1">Ubiquitin-like domain-containing protein</fullName>
    </recommendedName>
</protein>
<dbReference type="GeneTree" id="ENSGT01140000284354"/>
<evidence type="ECO:0000259" key="1">
    <source>
        <dbReference type="PROSITE" id="PS50053"/>
    </source>
</evidence>
<dbReference type="InterPro" id="IPR050158">
    <property type="entry name" value="Ubiquitin_ubiquitin-like"/>
</dbReference>
<dbReference type="PANTHER" id="PTHR10666">
    <property type="entry name" value="UBIQUITIN"/>
    <property type="match status" value="1"/>
</dbReference>
<dbReference type="InterPro" id="IPR000626">
    <property type="entry name" value="Ubiquitin-like_dom"/>
</dbReference>
<reference evidence="3" key="1">
    <citation type="submission" date="2013-10" db="EMBL/GenBank/DDBJ databases">
        <authorList>
            <person name="Schartl M."/>
            <person name="Warren W."/>
        </authorList>
    </citation>
    <scope>NUCLEOTIDE SEQUENCE [LARGE SCALE GENOMIC DNA]</scope>
    <source>
        <strain evidence="3">female</strain>
    </source>
</reference>
<dbReference type="PROSITE" id="PS50053">
    <property type="entry name" value="UBIQUITIN_2"/>
    <property type="match status" value="1"/>
</dbReference>
<proteinExistence type="predicted"/>
<dbReference type="Ensembl" id="ENSPFOT00000025289.1">
    <property type="protein sequence ID" value="ENSPFOP00000024466.1"/>
    <property type="gene ID" value="ENSPFOG00000023442.1"/>
</dbReference>
<organism evidence="2 3">
    <name type="scientific">Poecilia formosa</name>
    <name type="common">Amazon molly</name>
    <name type="synonym">Limia formosa</name>
    <dbReference type="NCBI Taxonomy" id="48698"/>
    <lineage>
        <taxon>Eukaryota</taxon>
        <taxon>Metazoa</taxon>
        <taxon>Chordata</taxon>
        <taxon>Craniata</taxon>
        <taxon>Vertebrata</taxon>
        <taxon>Euteleostomi</taxon>
        <taxon>Actinopterygii</taxon>
        <taxon>Neopterygii</taxon>
        <taxon>Teleostei</taxon>
        <taxon>Neoteleostei</taxon>
        <taxon>Acanthomorphata</taxon>
        <taxon>Ovalentaria</taxon>
        <taxon>Atherinomorphae</taxon>
        <taxon>Cyprinodontiformes</taxon>
        <taxon>Poeciliidae</taxon>
        <taxon>Poeciliinae</taxon>
        <taxon>Poecilia</taxon>
    </lineage>
</organism>
<dbReference type="STRING" id="48698.ENSPFOP00000024466"/>
<dbReference type="InterPro" id="IPR029071">
    <property type="entry name" value="Ubiquitin-like_domsf"/>
</dbReference>
<dbReference type="Proteomes" id="UP000028760">
    <property type="component" value="Unassembled WGS sequence"/>
</dbReference>